<evidence type="ECO:0000256" key="2">
    <source>
        <dbReference type="SAM" id="SignalP"/>
    </source>
</evidence>
<feature type="compositionally biased region" description="Basic and acidic residues" evidence="1">
    <location>
        <begin position="96"/>
        <end position="114"/>
    </location>
</feature>
<reference evidence="3 4" key="1">
    <citation type="journal article" date="2020" name="Mol. Plant">
        <title>The Chromosome-Based Rubber Tree Genome Provides New Insights into Spurge Genome Evolution and Rubber Biosynthesis.</title>
        <authorList>
            <person name="Liu J."/>
            <person name="Shi C."/>
            <person name="Shi C.C."/>
            <person name="Li W."/>
            <person name="Zhang Q.J."/>
            <person name="Zhang Y."/>
            <person name="Li K."/>
            <person name="Lu H.F."/>
            <person name="Shi C."/>
            <person name="Zhu S.T."/>
            <person name="Xiao Z.Y."/>
            <person name="Nan H."/>
            <person name="Yue Y."/>
            <person name="Zhu X.G."/>
            <person name="Wu Y."/>
            <person name="Hong X.N."/>
            <person name="Fan G.Y."/>
            <person name="Tong Y."/>
            <person name="Zhang D."/>
            <person name="Mao C.L."/>
            <person name="Liu Y.L."/>
            <person name="Hao S.J."/>
            <person name="Liu W.Q."/>
            <person name="Lv M.Q."/>
            <person name="Zhang H.B."/>
            <person name="Liu Y."/>
            <person name="Hu-Tang G.R."/>
            <person name="Wang J.P."/>
            <person name="Wang J.H."/>
            <person name="Sun Y.H."/>
            <person name="Ni S.B."/>
            <person name="Chen W.B."/>
            <person name="Zhang X.C."/>
            <person name="Jiao Y.N."/>
            <person name="Eichler E.E."/>
            <person name="Li G.H."/>
            <person name="Liu X."/>
            <person name="Gao L.Z."/>
        </authorList>
    </citation>
    <scope>NUCLEOTIDE SEQUENCE [LARGE SCALE GENOMIC DNA]</scope>
    <source>
        <strain evidence="4">cv. GT1</strain>
        <tissue evidence="3">Leaf</tissue>
    </source>
</reference>
<proteinExistence type="predicted"/>
<organism evidence="3 4">
    <name type="scientific">Hevea brasiliensis</name>
    <name type="common">Para rubber tree</name>
    <name type="synonym">Siphonia brasiliensis</name>
    <dbReference type="NCBI Taxonomy" id="3981"/>
    <lineage>
        <taxon>Eukaryota</taxon>
        <taxon>Viridiplantae</taxon>
        <taxon>Streptophyta</taxon>
        <taxon>Embryophyta</taxon>
        <taxon>Tracheophyta</taxon>
        <taxon>Spermatophyta</taxon>
        <taxon>Magnoliopsida</taxon>
        <taxon>eudicotyledons</taxon>
        <taxon>Gunneridae</taxon>
        <taxon>Pentapetalae</taxon>
        <taxon>rosids</taxon>
        <taxon>fabids</taxon>
        <taxon>Malpighiales</taxon>
        <taxon>Euphorbiaceae</taxon>
        <taxon>Crotonoideae</taxon>
        <taxon>Micrandreae</taxon>
        <taxon>Hevea</taxon>
    </lineage>
</organism>
<keyword evidence="4" id="KW-1185">Reference proteome</keyword>
<feature type="chain" id="PRO_5025476879" description="DUF4283 domain-containing protein" evidence="2">
    <location>
        <begin position="22"/>
        <end position="260"/>
    </location>
</feature>
<evidence type="ECO:0000256" key="1">
    <source>
        <dbReference type="SAM" id="MobiDB-lite"/>
    </source>
</evidence>
<evidence type="ECO:0008006" key="5">
    <source>
        <dbReference type="Google" id="ProtNLM"/>
    </source>
</evidence>
<dbReference type="EMBL" id="JAAGAX010000013">
    <property type="protein sequence ID" value="KAF2294039.1"/>
    <property type="molecule type" value="Genomic_DNA"/>
</dbReference>
<protein>
    <recommendedName>
        <fullName evidence="5">DUF4283 domain-containing protein</fullName>
    </recommendedName>
</protein>
<keyword evidence="2" id="KW-0732">Signal</keyword>
<evidence type="ECO:0000313" key="4">
    <source>
        <dbReference type="Proteomes" id="UP000467840"/>
    </source>
</evidence>
<gene>
    <name evidence="3" type="ORF">GH714_006894</name>
</gene>
<feature type="region of interest" description="Disordered" evidence="1">
    <location>
        <begin position="146"/>
        <end position="168"/>
    </location>
</feature>
<feature type="compositionally biased region" description="Gly residues" evidence="1">
    <location>
        <begin position="149"/>
        <end position="158"/>
    </location>
</feature>
<feature type="signal peptide" evidence="2">
    <location>
        <begin position="1"/>
        <end position="21"/>
    </location>
</feature>
<sequence length="260" mass="28444">MAFLSISRCLIIFKWIGSLCGEFILADGESLSLSKLDFARILILTDSPTLVSRTVVVNSNYMRFQINAVEEYCHDFSPSPIFKRKSHSPDISSETNSKDNNDNNDGASKDDLLGGDKQNSGDDNLNGKENDTSYYNSDGINCLKNEPGNGDGSYGGSGDKQSSNSGDNLACNVDDMVIPSSINEDPMTCVLADGSDPNILLCMLKTLSPLFDDEESVILNLIVLGSIIRSLGVEFERFAWEKGRKEKIACQSKEEWLPGL</sequence>
<accession>A0A6A6L2Y5</accession>
<evidence type="ECO:0000313" key="3">
    <source>
        <dbReference type="EMBL" id="KAF2294039.1"/>
    </source>
</evidence>
<feature type="region of interest" description="Disordered" evidence="1">
    <location>
        <begin position="84"/>
        <end position="131"/>
    </location>
</feature>
<comment type="caution">
    <text evidence="3">The sequence shown here is derived from an EMBL/GenBank/DDBJ whole genome shotgun (WGS) entry which is preliminary data.</text>
</comment>
<name>A0A6A6L2Y5_HEVBR</name>
<dbReference type="AlphaFoldDB" id="A0A6A6L2Y5"/>
<dbReference type="Proteomes" id="UP000467840">
    <property type="component" value="Chromosome 7"/>
</dbReference>